<keyword evidence="1 2" id="KW-0238">DNA-binding</keyword>
<organism evidence="3 4">
    <name type="scientific">Ceratopteris richardii</name>
    <name type="common">Triangle waterfern</name>
    <dbReference type="NCBI Taxonomy" id="49495"/>
    <lineage>
        <taxon>Eukaryota</taxon>
        <taxon>Viridiplantae</taxon>
        <taxon>Streptophyta</taxon>
        <taxon>Embryophyta</taxon>
        <taxon>Tracheophyta</taxon>
        <taxon>Polypodiopsida</taxon>
        <taxon>Polypodiidae</taxon>
        <taxon>Polypodiales</taxon>
        <taxon>Pteridineae</taxon>
        <taxon>Pteridaceae</taxon>
        <taxon>Parkerioideae</taxon>
        <taxon>Ceratopteris</taxon>
    </lineage>
</organism>
<dbReference type="InterPro" id="IPR011344">
    <property type="entry name" value="ssDNA-bd"/>
</dbReference>
<dbReference type="OMA" id="QPKIANC"/>
<dbReference type="InterPro" id="IPR012340">
    <property type="entry name" value="NA-bd_OB-fold"/>
</dbReference>
<comment type="caution">
    <text evidence="3">The sequence shown here is derived from an EMBL/GenBank/DDBJ whole genome shotgun (WGS) entry which is preliminary data.</text>
</comment>
<sequence length="347" mass="39713">MFFMAELAVLRGHQAVMTNCFAGTNALSCRLRKIDRREFLSSKQWGQFLYCMLPASRRSYGCTFVAEASAASGAQPTLGFKKPAVIGWKEGMPMNRATLIGIIVREVKIKYLDSGKIVASCSIKVSRSFREDSWFYLEFWGDLAEIAAAHLKVDDQIFVSGSVWSETVKDEDSTEKTFAKVLVEDLKFVKQTGSTKFGTRQSIPSSTRIQELNGEALWEDLFENSGEWVDCRKGKLNERSPDFKHVHSNKSVWINSKYTPKWVKERLEKESEGLKFIPNRTTEERWKDLFANPSAWWDNRCNKASSRSPDFRCKDTQEALWINSYSSPDWVKEKLALLDSESSLQQE</sequence>
<evidence type="ECO:0000313" key="4">
    <source>
        <dbReference type="Proteomes" id="UP000825935"/>
    </source>
</evidence>
<dbReference type="GO" id="GO:0042645">
    <property type="term" value="C:mitochondrial nucleoid"/>
    <property type="evidence" value="ECO:0007669"/>
    <property type="project" value="TreeGrafter"/>
</dbReference>
<dbReference type="GO" id="GO:0006264">
    <property type="term" value="P:mitochondrial DNA replication"/>
    <property type="evidence" value="ECO:0007669"/>
    <property type="project" value="TreeGrafter"/>
</dbReference>
<dbReference type="Proteomes" id="UP000825935">
    <property type="component" value="Chromosome 26"/>
</dbReference>
<evidence type="ECO:0000313" key="3">
    <source>
        <dbReference type="EMBL" id="KAH7296888.1"/>
    </source>
</evidence>
<dbReference type="Gene3D" id="2.40.50.140">
    <property type="entry name" value="Nucleic acid-binding proteins"/>
    <property type="match status" value="1"/>
</dbReference>
<dbReference type="SUPFAM" id="SSF50249">
    <property type="entry name" value="Nucleic acid-binding proteins"/>
    <property type="match status" value="1"/>
</dbReference>
<dbReference type="PANTHER" id="PTHR10302">
    <property type="entry name" value="SINGLE-STRANDED DNA-BINDING PROTEIN"/>
    <property type="match status" value="1"/>
</dbReference>
<dbReference type="AlphaFoldDB" id="A0A8T2RMZ4"/>
<name>A0A8T2RMZ4_CERRI</name>
<dbReference type="Pfam" id="PF00436">
    <property type="entry name" value="SSB"/>
    <property type="match status" value="1"/>
</dbReference>
<dbReference type="PANTHER" id="PTHR10302:SF0">
    <property type="entry name" value="SINGLE-STRANDED DNA-BINDING PROTEIN, MITOCHONDRIAL"/>
    <property type="match status" value="1"/>
</dbReference>
<protein>
    <submittedName>
        <fullName evidence="3">Uncharacterized protein</fullName>
    </submittedName>
</protein>
<gene>
    <name evidence="3" type="ORF">KP509_26G043600</name>
</gene>
<reference evidence="3" key="1">
    <citation type="submission" date="2021-08" db="EMBL/GenBank/DDBJ databases">
        <title>WGS assembly of Ceratopteris richardii.</title>
        <authorList>
            <person name="Marchant D.B."/>
            <person name="Chen G."/>
            <person name="Jenkins J."/>
            <person name="Shu S."/>
            <person name="Leebens-Mack J."/>
            <person name="Grimwood J."/>
            <person name="Schmutz J."/>
            <person name="Soltis P."/>
            <person name="Soltis D."/>
            <person name="Chen Z.-H."/>
        </authorList>
    </citation>
    <scope>NUCLEOTIDE SEQUENCE</scope>
    <source>
        <strain evidence="3">Whitten #5841</strain>
        <tissue evidence="3">Leaf</tissue>
    </source>
</reference>
<dbReference type="InterPro" id="IPR000424">
    <property type="entry name" value="Primosome_PriB/ssb"/>
</dbReference>
<dbReference type="PROSITE" id="PS50935">
    <property type="entry name" value="SSB"/>
    <property type="match status" value="1"/>
</dbReference>
<dbReference type="GO" id="GO:0003697">
    <property type="term" value="F:single-stranded DNA binding"/>
    <property type="evidence" value="ECO:0007669"/>
    <property type="project" value="InterPro"/>
</dbReference>
<dbReference type="CDD" id="cd04496">
    <property type="entry name" value="SSB_OBF"/>
    <property type="match status" value="1"/>
</dbReference>
<dbReference type="OrthoDB" id="1078367at2759"/>
<dbReference type="EMBL" id="CM035431">
    <property type="protein sequence ID" value="KAH7296888.1"/>
    <property type="molecule type" value="Genomic_DNA"/>
</dbReference>
<evidence type="ECO:0000256" key="1">
    <source>
        <dbReference type="ARBA" id="ARBA00023125"/>
    </source>
</evidence>
<evidence type="ECO:0000256" key="2">
    <source>
        <dbReference type="PROSITE-ProRule" id="PRU00252"/>
    </source>
</evidence>
<accession>A0A8T2RMZ4</accession>
<keyword evidence="4" id="KW-1185">Reference proteome</keyword>
<proteinExistence type="predicted"/>